<evidence type="ECO:0000259" key="4">
    <source>
        <dbReference type="Pfam" id="PF00669"/>
    </source>
</evidence>
<dbReference type="PANTHER" id="PTHR42792:SF1">
    <property type="entry name" value="FLAGELLAR HOOK-ASSOCIATED PROTEIN 3"/>
    <property type="match status" value="1"/>
</dbReference>
<dbReference type="EMBL" id="SACL01000005">
    <property type="protein sequence ID" value="RVT95660.1"/>
    <property type="molecule type" value="Genomic_DNA"/>
</dbReference>
<dbReference type="InterPro" id="IPR046358">
    <property type="entry name" value="Flagellin_C"/>
</dbReference>
<comment type="similarity">
    <text evidence="1 3">Belongs to the bacterial flagellin family.</text>
</comment>
<sequence>MDLISRLNTEATLLRARFEVLSRQSSNGLKGTSLSDLGTDLPRTVDLQNSIKRNETYSRTMDQAGARMSVMQTALSRLSAIATEFRAEISTALSSSNTNSLVTVQSRAKAALKEVGQLLNTQLNGEYLFGGSDLANPPIPDPDGLPTSTMANTIATAVTGLTNANATAVNAATLAAAQDTSAGNSVFSAFLEDPAQGAGEARRSVPVSDGERMTYGIKANANGSANSTGDTTGSWARDLLRGLMTLSSLTDTQMQQGQGFDAVADSLRNIFKSAESALAEETGSLGAVQKQVEAAKTRQSDINTQLTGQLSGLTEVDMATTLTRLQATQTQLEASYRITASLANLTLTKFL</sequence>
<keyword evidence="2 3" id="KW-0975">Bacterial flagellum</keyword>
<evidence type="ECO:0000313" key="7">
    <source>
        <dbReference type="Proteomes" id="UP000282957"/>
    </source>
</evidence>
<evidence type="ECO:0000313" key="6">
    <source>
        <dbReference type="EMBL" id="RVT95660.1"/>
    </source>
</evidence>
<dbReference type="PANTHER" id="PTHR42792">
    <property type="entry name" value="FLAGELLIN"/>
    <property type="match status" value="1"/>
</dbReference>
<dbReference type="InterPro" id="IPR001492">
    <property type="entry name" value="Flagellin"/>
</dbReference>
<evidence type="ECO:0000256" key="1">
    <source>
        <dbReference type="ARBA" id="ARBA00005709"/>
    </source>
</evidence>
<dbReference type="OrthoDB" id="7265253at2"/>
<proteinExistence type="inferred from homology"/>
<gene>
    <name evidence="6" type="ORF">EOD42_15790</name>
</gene>
<dbReference type="GO" id="GO:0005576">
    <property type="term" value="C:extracellular region"/>
    <property type="evidence" value="ECO:0007669"/>
    <property type="project" value="UniProtKB-SubCell"/>
</dbReference>
<dbReference type="Proteomes" id="UP000282957">
    <property type="component" value="Unassembled WGS sequence"/>
</dbReference>
<keyword evidence="7" id="KW-1185">Reference proteome</keyword>
<dbReference type="Pfam" id="PF00669">
    <property type="entry name" value="Flagellin_N"/>
    <property type="match status" value="1"/>
</dbReference>
<accession>A0A437MDI3</accession>
<name>A0A437MDI3_9PROT</name>
<dbReference type="GO" id="GO:0005198">
    <property type="term" value="F:structural molecule activity"/>
    <property type="evidence" value="ECO:0007669"/>
    <property type="project" value="UniProtKB-UniRule"/>
</dbReference>
<comment type="subcellular location">
    <subcellularLocation>
        <location evidence="3">Secreted</location>
    </subcellularLocation>
    <subcellularLocation>
        <location evidence="3">Bacterial flagellum</location>
    </subcellularLocation>
</comment>
<feature type="domain" description="Flagellin C-terminal" evidence="5">
    <location>
        <begin position="273"/>
        <end position="351"/>
    </location>
</feature>
<dbReference type="RefSeq" id="WP_127788520.1">
    <property type="nucleotide sequence ID" value="NZ_SACL01000005.1"/>
</dbReference>
<evidence type="ECO:0000259" key="5">
    <source>
        <dbReference type="Pfam" id="PF00700"/>
    </source>
</evidence>
<dbReference type="InterPro" id="IPR001029">
    <property type="entry name" value="Flagellin_N"/>
</dbReference>
<dbReference type="AlphaFoldDB" id="A0A437MDI3"/>
<dbReference type="Pfam" id="PF00700">
    <property type="entry name" value="Flagellin_C"/>
    <property type="match status" value="1"/>
</dbReference>
<protein>
    <recommendedName>
        <fullName evidence="3">Flagellin</fullName>
    </recommendedName>
</protein>
<reference evidence="6 7" key="1">
    <citation type="submission" date="2019-01" db="EMBL/GenBank/DDBJ databases">
        <authorList>
            <person name="Chen W.-M."/>
        </authorList>
    </citation>
    <scope>NUCLEOTIDE SEQUENCE [LARGE SCALE GENOMIC DNA]</scope>
    <source>
        <strain evidence="6 7">CCP-6</strain>
    </source>
</reference>
<comment type="caution">
    <text evidence="6">The sequence shown here is derived from an EMBL/GenBank/DDBJ whole genome shotgun (WGS) entry which is preliminary data.</text>
</comment>
<keyword evidence="3" id="KW-0964">Secreted</keyword>
<evidence type="ECO:0000256" key="3">
    <source>
        <dbReference type="RuleBase" id="RU362073"/>
    </source>
</evidence>
<dbReference type="GO" id="GO:0009288">
    <property type="term" value="C:bacterial-type flagellum"/>
    <property type="evidence" value="ECO:0007669"/>
    <property type="project" value="UniProtKB-SubCell"/>
</dbReference>
<dbReference type="Gene3D" id="1.20.1330.10">
    <property type="entry name" value="f41 fragment of flagellin, N-terminal domain"/>
    <property type="match status" value="1"/>
</dbReference>
<dbReference type="SUPFAM" id="SSF64518">
    <property type="entry name" value="Phase 1 flagellin"/>
    <property type="match status" value="1"/>
</dbReference>
<comment type="function">
    <text evidence="3">Flagellin is the subunit protein which polymerizes to form the filaments of bacterial flagella.</text>
</comment>
<organism evidence="6 7">
    <name type="scientific">Rhodovarius crocodyli</name>
    <dbReference type="NCBI Taxonomy" id="1979269"/>
    <lineage>
        <taxon>Bacteria</taxon>
        <taxon>Pseudomonadati</taxon>
        <taxon>Pseudomonadota</taxon>
        <taxon>Alphaproteobacteria</taxon>
        <taxon>Acetobacterales</taxon>
        <taxon>Roseomonadaceae</taxon>
        <taxon>Rhodovarius</taxon>
    </lineage>
</organism>
<evidence type="ECO:0000256" key="2">
    <source>
        <dbReference type="ARBA" id="ARBA00023143"/>
    </source>
</evidence>
<feature type="domain" description="Flagellin N-terminal" evidence="4">
    <location>
        <begin position="23"/>
        <end position="132"/>
    </location>
</feature>